<sequence length="70" mass="8124">MSNYVHVVLSVDIYQANMLSDKEVVERWHRLFKGTDITQKFVKGEIIESVEIAQLKHSIADYRCRLGDIS</sequence>
<protein>
    <submittedName>
        <fullName evidence="1">Uncharacterized protein</fullName>
    </submittedName>
</protein>
<gene>
    <name evidence="1" type="ORF">Sps_03957</name>
</gene>
<accession>A0A1S6HUB5</accession>
<dbReference type="AlphaFoldDB" id="A0A1S6HUB5"/>
<name>A0A1S6HUB5_9GAMM</name>
<reference evidence="1 2" key="1">
    <citation type="submission" date="2016-03" db="EMBL/GenBank/DDBJ databases">
        <title>Complete genome sequence of Shewanella psychrophila WP2, a deep sea bacterium isolated from west Pacific sediment.</title>
        <authorList>
            <person name="Xu G."/>
            <person name="Jian H."/>
        </authorList>
    </citation>
    <scope>NUCLEOTIDE SEQUENCE [LARGE SCALE GENOMIC DNA]</scope>
    <source>
        <strain evidence="1 2">WP2</strain>
    </source>
</reference>
<dbReference type="EMBL" id="CP014782">
    <property type="protein sequence ID" value="AQS39072.1"/>
    <property type="molecule type" value="Genomic_DNA"/>
</dbReference>
<evidence type="ECO:0000313" key="2">
    <source>
        <dbReference type="Proteomes" id="UP000189545"/>
    </source>
</evidence>
<dbReference type="STRING" id="225848.Sps_03957"/>
<evidence type="ECO:0000313" key="1">
    <source>
        <dbReference type="EMBL" id="AQS39072.1"/>
    </source>
</evidence>
<proteinExistence type="predicted"/>
<organism evidence="1 2">
    <name type="scientific">Shewanella psychrophila</name>
    <dbReference type="NCBI Taxonomy" id="225848"/>
    <lineage>
        <taxon>Bacteria</taxon>
        <taxon>Pseudomonadati</taxon>
        <taxon>Pseudomonadota</taxon>
        <taxon>Gammaproteobacteria</taxon>
        <taxon>Alteromonadales</taxon>
        <taxon>Shewanellaceae</taxon>
        <taxon>Shewanella</taxon>
    </lineage>
</organism>
<dbReference type="KEGG" id="spsw:Sps_03957"/>
<keyword evidence="2" id="KW-1185">Reference proteome</keyword>
<dbReference type="Proteomes" id="UP000189545">
    <property type="component" value="Chromosome"/>
</dbReference>